<dbReference type="InterPro" id="IPR036866">
    <property type="entry name" value="RibonucZ/Hydroxyglut_hydro"/>
</dbReference>
<reference evidence="2 3" key="1">
    <citation type="submission" date="2022-10" db="EMBL/GenBank/DDBJ databases">
        <title>Description of Fervidibacillus gen. nov. in the family Fervidibacillaceae fam. nov. with two species, Fervidibacillus albus sp. nov., and Fervidibacillus halotolerans sp. nov., isolated from tidal flat sediments.</title>
        <authorList>
            <person name="Kwon K.K."/>
            <person name="Yang S.-H."/>
        </authorList>
    </citation>
    <scope>NUCLEOTIDE SEQUENCE [LARGE SCALE GENOMIC DNA]</scope>
    <source>
        <strain evidence="2 3">DSM 23332</strain>
    </source>
</reference>
<keyword evidence="3" id="KW-1185">Reference proteome</keyword>
<gene>
    <name evidence="2" type="ORF">OEV82_06610</name>
</gene>
<sequence>MAEWIQSIGKITVPTPLPIGDVNLYLLKGDTLTLVDAGIKTEAAWTVFKQELKQLGYLPSDIEQVVLTHHHTDHVGFLDYMPNVKIFGHEYGRKWIKKDRSFMEETLAFFSKVYKQFGIPKKYDEGFSEFHLLAKLACGNQELTDDLSEGMTIPGHLNWYVIETPGHSQSQLSFYNELEGLLIGGDHILASMLSNPVLEPPLDVEKERPMSQIDYLHSLKKVKQLPLDIVFAGHGPEVKQVHALIDRRLTRFHEFAMNIKDELMNHPMTVFELCKSIFPKAYEKNISMTISQTVGYLDYLHSLGEVQIMDEHDIQYFVRSNKG</sequence>
<proteinExistence type="predicted"/>
<evidence type="ECO:0000259" key="1">
    <source>
        <dbReference type="SMART" id="SM00849"/>
    </source>
</evidence>
<organism evidence="2 3">
    <name type="scientific">Pallidibacillus thermolactis</name>
    <dbReference type="NCBI Taxonomy" id="251051"/>
    <lineage>
        <taxon>Bacteria</taxon>
        <taxon>Bacillati</taxon>
        <taxon>Bacillota</taxon>
        <taxon>Bacilli</taxon>
        <taxon>Bacillales</taxon>
        <taxon>Bacillaceae</taxon>
        <taxon>Pallidibacillus</taxon>
    </lineage>
</organism>
<dbReference type="Gene3D" id="3.60.15.10">
    <property type="entry name" value="Ribonuclease Z/Hydroxyacylglutathione hydrolase-like"/>
    <property type="match status" value="1"/>
</dbReference>
<dbReference type="RefSeq" id="WP_173660320.1">
    <property type="nucleotide sequence ID" value="NZ_JAOUSE010000013.1"/>
</dbReference>
<accession>A0ABT2WEL7</accession>
<dbReference type="SUPFAM" id="SSF56281">
    <property type="entry name" value="Metallo-hydrolase/oxidoreductase"/>
    <property type="match status" value="1"/>
</dbReference>
<dbReference type="Proteomes" id="UP001208656">
    <property type="component" value="Unassembled WGS sequence"/>
</dbReference>
<protein>
    <submittedName>
        <fullName evidence="2">MBL fold metallo-hydrolase</fullName>
    </submittedName>
</protein>
<feature type="domain" description="Metallo-beta-lactamase" evidence="1">
    <location>
        <begin position="21"/>
        <end position="234"/>
    </location>
</feature>
<dbReference type="PANTHER" id="PTHR23131">
    <property type="entry name" value="ENDORIBONUCLEASE LACTB2"/>
    <property type="match status" value="1"/>
</dbReference>
<dbReference type="Pfam" id="PF00753">
    <property type="entry name" value="Lactamase_B"/>
    <property type="match status" value="1"/>
</dbReference>
<evidence type="ECO:0000313" key="2">
    <source>
        <dbReference type="EMBL" id="MCU9594123.1"/>
    </source>
</evidence>
<dbReference type="EMBL" id="JAOUSE010000013">
    <property type="protein sequence ID" value="MCU9594123.1"/>
    <property type="molecule type" value="Genomic_DNA"/>
</dbReference>
<comment type="caution">
    <text evidence="2">The sequence shown here is derived from an EMBL/GenBank/DDBJ whole genome shotgun (WGS) entry which is preliminary data.</text>
</comment>
<dbReference type="PANTHER" id="PTHR23131:SF4">
    <property type="entry name" value="METALLO-BETA-LACTAMASE SUPERFAMILY POTEIN"/>
    <property type="match status" value="1"/>
</dbReference>
<evidence type="ECO:0000313" key="3">
    <source>
        <dbReference type="Proteomes" id="UP001208656"/>
    </source>
</evidence>
<name>A0ABT2WEL7_9BACI</name>
<dbReference type="SMART" id="SM00849">
    <property type="entry name" value="Lactamase_B"/>
    <property type="match status" value="1"/>
</dbReference>
<dbReference type="InterPro" id="IPR001279">
    <property type="entry name" value="Metallo-B-lactamas"/>
</dbReference>
<dbReference type="InterPro" id="IPR050662">
    <property type="entry name" value="Sec-metab_biosynth-thioest"/>
</dbReference>